<comment type="caution">
    <text evidence="1">The sequence shown here is derived from an EMBL/GenBank/DDBJ whole genome shotgun (WGS) entry which is preliminary data.</text>
</comment>
<dbReference type="Proteomes" id="UP001465331">
    <property type="component" value="Unassembled WGS sequence"/>
</dbReference>
<accession>A0ABV2AEG3</accession>
<sequence length="258" mass="28841">MTKSAQKGRGRPKLDAADALRARACWRWVHAATGLSLTDWECRLYPESVVTDAKIERPRIWDRYDAGTMCPKDDGTETCTVGRVDSILPGFRAFHGHPFWRTIGSKALSQDDAVALMRELVGLREWLFQTTPIVRFGVSLGPYDPPLRRAFDDGVFHALTSNPTLDSAAAFLAMVHEADGLGSQDFRDRAMGGYRTHVPMLRKHPAFSGIVDALTDLIDKRIGDYVIIHGNQKFRIHIFTKNLTEEELLRGYTGAPAT</sequence>
<evidence type="ECO:0000313" key="2">
    <source>
        <dbReference type="Proteomes" id="UP001465331"/>
    </source>
</evidence>
<gene>
    <name evidence="1" type="ORF">ABSH63_15185</name>
</gene>
<evidence type="ECO:0000313" key="1">
    <source>
        <dbReference type="EMBL" id="MES0875341.1"/>
    </source>
</evidence>
<dbReference type="EMBL" id="JBEPIJ010000029">
    <property type="protein sequence ID" value="MES0875341.1"/>
    <property type="molecule type" value="Genomic_DNA"/>
</dbReference>
<name>A0ABV2AEG3_9GAMM</name>
<dbReference type="RefSeq" id="WP_352890880.1">
    <property type="nucleotide sequence ID" value="NZ_JBEPIJ010000029.1"/>
</dbReference>
<organism evidence="1 2">
    <name type="scientific">Sinimarinibacterium thermocellulolyticum</name>
    <dbReference type="NCBI Taxonomy" id="3170016"/>
    <lineage>
        <taxon>Bacteria</taxon>
        <taxon>Pseudomonadati</taxon>
        <taxon>Pseudomonadota</taxon>
        <taxon>Gammaproteobacteria</taxon>
        <taxon>Nevskiales</taxon>
        <taxon>Nevskiaceae</taxon>
        <taxon>Sinimarinibacterium</taxon>
    </lineage>
</organism>
<proteinExistence type="predicted"/>
<reference evidence="1 2" key="1">
    <citation type="submission" date="2024-06" db="EMBL/GenBank/DDBJ databases">
        <authorList>
            <person name="Li Z."/>
            <person name="Jiang Y."/>
        </authorList>
    </citation>
    <scope>NUCLEOTIDE SEQUENCE [LARGE SCALE GENOMIC DNA]</scope>
    <source>
        <strain evidence="1 2">HSW-8</strain>
    </source>
</reference>
<keyword evidence="2" id="KW-1185">Reference proteome</keyword>
<protein>
    <recommendedName>
        <fullName evidence="3">Amidohydrolase family protein</fullName>
    </recommendedName>
</protein>
<evidence type="ECO:0008006" key="3">
    <source>
        <dbReference type="Google" id="ProtNLM"/>
    </source>
</evidence>